<keyword evidence="6" id="KW-0472">Membrane</keyword>
<evidence type="ECO:0000256" key="2">
    <source>
        <dbReference type="ARBA" id="ARBA00022448"/>
    </source>
</evidence>
<keyword evidence="5" id="KW-0249">Electron transport</keyword>
<comment type="subcellular location">
    <subcellularLocation>
        <location evidence="1">Membrane</location>
    </subcellularLocation>
</comment>
<dbReference type="Pfam" id="PF04800">
    <property type="entry name" value="NDUS4"/>
    <property type="match status" value="1"/>
</dbReference>
<evidence type="ECO:0000256" key="5">
    <source>
        <dbReference type="ARBA" id="ARBA00022982"/>
    </source>
</evidence>
<proteinExistence type="predicted"/>
<organism evidence="7 9">
    <name type="scientific">Endobacter medicaginis</name>
    <dbReference type="NCBI Taxonomy" id="1181271"/>
    <lineage>
        <taxon>Bacteria</taxon>
        <taxon>Pseudomonadati</taxon>
        <taxon>Pseudomonadota</taxon>
        <taxon>Alphaproteobacteria</taxon>
        <taxon>Acetobacterales</taxon>
        <taxon>Acetobacteraceae</taxon>
        <taxon>Endobacter</taxon>
    </lineage>
</organism>
<keyword evidence="2" id="KW-0813">Transport</keyword>
<keyword evidence="9" id="KW-1185">Reference proteome</keyword>
<gene>
    <name evidence="7" type="ORF">FHR90_002019</name>
    <name evidence="8" type="ORF">HUK83_06535</name>
</gene>
<accession>A0A839V0J3</accession>
<dbReference type="Proteomes" id="UP000557688">
    <property type="component" value="Unassembled WGS sequence"/>
</dbReference>
<name>A0A839V0J3_9PROT</name>
<dbReference type="InterPro" id="IPR006885">
    <property type="entry name" value="NADH_UbQ_FeS_4_mit-like"/>
</dbReference>
<evidence type="ECO:0000313" key="7">
    <source>
        <dbReference type="EMBL" id="MBB3174183.1"/>
    </source>
</evidence>
<dbReference type="AlphaFoldDB" id="A0A839V0J3"/>
<dbReference type="EMBL" id="JACHXV010000006">
    <property type="protein sequence ID" value="MBB3174183.1"/>
    <property type="molecule type" value="Genomic_DNA"/>
</dbReference>
<evidence type="ECO:0000256" key="6">
    <source>
        <dbReference type="ARBA" id="ARBA00023136"/>
    </source>
</evidence>
<dbReference type="GO" id="GO:0022900">
    <property type="term" value="P:electron transport chain"/>
    <property type="evidence" value="ECO:0007669"/>
    <property type="project" value="InterPro"/>
</dbReference>
<protein>
    <submittedName>
        <fullName evidence="8">ETC complex I subunit</fullName>
    </submittedName>
</protein>
<evidence type="ECO:0000313" key="10">
    <source>
        <dbReference type="Proteomes" id="UP000565205"/>
    </source>
</evidence>
<dbReference type="PANTHER" id="PTHR12219:SF8">
    <property type="entry name" value="NADH DEHYDROGENASE [UBIQUINONE] IRON-SULFUR PROTEIN 4, MITOCHONDRIAL"/>
    <property type="match status" value="1"/>
</dbReference>
<reference evidence="7 9" key="2">
    <citation type="submission" date="2020-08" db="EMBL/GenBank/DDBJ databases">
        <title>Genomic Encyclopedia of Type Strains, Phase III (KMG-III): the genomes of soil and plant-associated and newly described type strains.</title>
        <authorList>
            <person name="Whitman W."/>
        </authorList>
    </citation>
    <scope>NUCLEOTIDE SEQUENCE [LARGE SCALE GENOMIC DNA]</scope>
    <source>
        <strain evidence="7 9">CECT 8088</strain>
    </source>
</reference>
<dbReference type="InterPro" id="IPR038532">
    <property type="entry name" value="NDUFS4-like_sf"/>
</dbReference>
<reference evidence="8 10" key="1">
    <citation type="submission" date="2020-06" db="EMBL/GenBank/DDBJ databases">
        <title>Description of novel acetic acid bacteria.</title>
        <authorList>
            <person name="Sombolestani A."/>
        </authorList>
    </citation>
    <scope>NUCLEOTIDE SEQUENCE [LARGE SCALE GENOMIC DNA]</scope>
    <source>
        <strain evidence="8 10">LMG 26838</strain>
    </source>
</reference>
<sequence>MRARIYRQPKTAMQSGQANTGEWVLEWGQSAPRHLDPLMGWTGSTDTRSQVRLFFVEQAQAIAYAEREGLAYDLERPTPKRFVPKVYSDNFAPGRRQNWTH</sequence>
<keyword evidence="3" id="KW-0679">Respiratory chain</keyword>
<dbReference type="GO" id="GO:0016020">
    <property type="term" value="C:membrane"/>
    <property type="evidence" value="ECO:0007669"/>
    <property type="project" value="UniProtKB-SubCell"/>
</dbReference>
<evidence type="ECO:0000313" key="8">
    <source>
        <dbReference type="EMBL" id="NVN29991.1"/>
    </source>
</evidence>
<dbReference type="EMBL" id="JABXXQ010000091">
    <property type="protein sequence ID" value="NVN29991.1"/>
    <property type="molecule type" value="Genomic_DNA"/>
</dbReference>
<dbReference type="RefSeq" id="WP_176623160.1">
    <property type="nucleotide sequence ID" value="NZ_JABXXQ010000091.1"/>
</dbReference>
<evidence type="ECO:0000313" key="9">
    <source>
        <dbReference type="Proteomes" id="UP000557688"/>
    </source>
</evidence>
<dbReference type="Proteomes" id="UP000565205">
    <property type="component" value="Unassembled WGS sequence"/>
</dbReference>
<evidence type="ECO:0000256" key="3">
    <source>
        <dbReference type="ARBA" id="ARBA00022660"/>
    </source>
</evidence>
<dbReference type="Gene3D" id="3.30.160.190">
    <property type="entry name" value="atu1810 like domain"/>
    <property type="match status" value="1"/>
</dbReference>
<evidence type="ECO:0000256" key="1">
    <source>
        <dbReference type="ARBA" id="ARBA00004370"/>
    </source>
</evidence>
<evidence type="ECO:0000256" key="4">
    <source>
        <dbReference type="ARBA" id="ARBA00022946"/>
    </source>
</evidence>
<dbReference type="PANTHER" id="PTHR12219">
    <property type="entry name" value="NADH-UBIQUINONE OXIDOREDUCTASE"/>
    <property type="match status" value="1"/>
</dbReference>
<comment type="caution">
    <text evidence="7">The sequence shown here is derived from an EMBL/GenBank/DDBJ whole genome shotgun (WGS) entry which is preliminary data.</text>
</comment>
<keyword evidence="4" id="KW-0809">Transit peptide</keyword>